<name>A0A7J6IG79_COLFN</name>
<feature type="domain" description="AB hydrolase-1" evidence="1">
    <location>
        <begin position="85"/>
        <end position="284"/>
    </location>
</feature>
<evidence type="ECO:0000313" key="2">
    <source>
        <dbReference type="EMBL" id="KAF4475383.1"/>
    </source>
</evidence>
<dbReference type="InParanoid" id="A0A7J6IG79"/>
<dbReference type="RefSeq" id="XP_031888457.1">
    <property type="nucleotide sequence ID" value="XM_032032058.1"/>
</dbReference>
<dbReference type="GeneID" id="43616109"/>
<evidence type="ECO:0000313" key="3">
    <source>
        <dbReference type="Proteomes" id="UP000011096"/>
    </source>
</evidence>
<protein>
    <recommendedName>
        <fullName evidence="1">AB hydrolase-1 domain-containing protein</fullName>
    </recommendedName>
</protein>
<dbReference type="Proteomes" id="UP000011096">
    <property type="component" value="Unassembled WGS sequence"/>
</dbReference>
<dbReference type="EMBL" id="ANPB02000010">
    <property type="protein sequence ID" value="KAF4475383.1"/>
    <property type="molecule type" value="Genomic_DNA"/>
</dbReference>
<organism evidence="2 3">
    <name type="scientific">Colletotrichum fructicola (strain Nara gc5)</name>
    <name type="common">Anthracnose fungus</name>
    <name type="synonym">Colletotrichum gloeosporioides (strain Nara gc5)</name>
    <dbReference type="NCBI Taxonomy" id="1213859"/>
    <lineage>
        <taxon>Eukaryota</taxon>
        <taxon>Fungi</taxon>
        <taxon>Dikarya</taxon>
        <taxon>Ascomycota</taxon>
        <taxon>Pezizomycotina</taxon>
        <taxon>Sordariomycetes</taxon>
        <taxon>Hypocreomycetidae</taxon>
        <taxon>Glomerellales</taxon>
        <taxon>Glomerellaceae</taxon>
        <taxon>Colletotrichum</taxon>
        <taxon>Colletotrichum gloeosporioides species complex</taxon>
    </lineage>
</organism>
<dbReference type="Gene3D" id="3.40.50.1820">
    <property type="entry name" value="alpha/beta hydrolase"/>
    <property type="match status" value="1"/>
</dbReference>
<accession>A0A7J6IG79</accession>
<dbReference type="AlphaFoldDB" id="A0A7J6IG79"/>
<comment type="caution">
    <text evidence="2">The sequence shown here is derived from an EMBL/GenBank/DDBJ whole genome shotgun (WGS) entry which is preliminary data.</text>
</comment>
<reference evidence="2 3" key="2">
    <citation type="submission" date="2020-04" db="EMBL/GenBank/DDBJ databases">
        <title>Genome sequencing and assembly of multiple isolates from the Colletotrichum gloeosporioides species complex.</title>
        <authorList>
            <person name="Gan P."/>
            <person name="Shirasu K."/>
        </authorList>
    </citation>
    <scope>NUCLEOTIDE SEQUENCE [LARGE SCALE GENOMIC DNA]</scope>
    <source>
        <strain evidence="2 3">Nara gc5</strain>
    </source>
</reference>
<sequence>MAVSHGPPHHLPQLDSDVLFRHISTGVPEAARLCAIPDRCKQIYTSTDDMQTFKLDLPGNTSISGRHNIPPRGPGHSRPKYCPLIVGLHGGCYCSGYFDVNEYSARHMSSGTGVPFVAIDRPGYEQTTAVGNIPETSSFQEEWGKLLHQQLLPAIWKEFGVANDCSLIVLHCHSLGTPGACVAAALHAKETSPAYPLAGISISGFGNGTKNFRDPSSARIGDNPPEFFTIPKEAKDAIMFVPGGVDPAMLENTAILDRPMPFREIVDLYSKFLATWNERYAAEIKVPLSIGLAERDGLWFGTEKDLREYAEAFSGSKKVDASLIRGAPHNLELSYWSQGWYARVFGFAMEVATSHVVENDQATKS</sequence>
<dbReference type="InterPro" id="IPR000073">
    <property type="entry name" value="AB_hydrolase_1"/>
</dbReference>
<dbReference type="InterPro" id="IPR029058">
    <property type="entry name" value="AB_hydrolase_fold"/>
</dbReference>
<evidence type="ECO:0000259" key="1">
    <source>
        <dbReference type="Pfam" id="PF12697"/>
    </source>
</evidence>
<proteinExistence type="predicted"/>
<dbReference type="OrthoDB" id="5371334at2759"/>
<keyword evidence="3" id="KW-1185">Reference proteome</keyword>
<dbReference type="SUPFAM" id="SSF53474">
    <property type="entry name" value="alpha/beta-Hydrolases"/>
    <property type="match status" value="1"/>
</dbReference>
<reference evidence="2 3" key="1">
    <citation type="submission" date="2012-08" db="EMBL/GenBank/DDBJ databases">
        <authorList>
            <person name="Gan P.H.P."/>
            <person name="Ikeda K."/>
            <person name="Irieda H."/>
            <person name="Narusaka M."/>
            <person name="O'Connell R.J."/>
            <person name="Narusaka Y."/>
            <person name="Takano Y."/>
            <person name="Kubo Y."/>
            <person name="Shirasu K."/>
        </authorList>
    </citation>
    <scope>NUCLEOTIDE SEQUENCE [LARGE SCALE GENOMIC DNA]</scope>
    <source>
        <strain evidence="2 3">Nara gc5</strain>
    </source>
</reference>
<dbReference type="Pfam" id="PF12697">
    <property type="entry name" value="Abhydrolase_6"/>
    <property type="match status" value="1"/>
</dbReference>
<gene>
    <name evidence="2" type="ORF">CGGC5_v015549</name>
</gene>